<feature type="compositionally biased region" description="Pro residues" evidence="11">
    <location>
        <begin position="12"/>
        <end position="35"/>
    </location>
</feature>
<sequence length="433" mass="46842">MPPEPFAIRPGDAPPAARPAPRPSAPEGAPDPAPDPNRATAPAPAPDPGATEDWRAGGFGIYVHWPFCKSKCPYCDFNSHVSAHVDHDAWRQALIADLEAAARLTPGRRARTMFFGGGTPSLMPPATVAALIDAVDRLWGFEPGAEITLEANPTSVEAAAFRGYAAAGVNRVSMGVQALNDADLRALGRTHGAAEAMAAFDVARAVFRRVSFDLIYARQNQTPQAWEAELRRALDLAADHLSLYQLTIEPGTRFAQLHARGRLRGLPADDDAARMYELTQELCEAAGMPAYEISNHARPGDESRHNLIYWRYGDYVGAGPGAHGRLTVEGRRLATENLRAPGAWLEAMRAGRPAASFEEIAPEDQAAEYLLMSLRLAEGTDPARHARLGGRPLDPERVARLVEQGVLTWRAERLAATRKGRALLDAALRELVA</sequence>
<evidence type="ECO:0000256" key="8">
    <source>
        <dbReference type="ARBA" id="ARBA00023014"/>
    </source>
</evidence>
<evidence type="ECO:0000256" key="5">
    <source>
        <dbReference type="ARBA" id="ARBA00022691"/>
    </source>
</evidence>
<evidence type="ECO:0000256" key="11">
    <source>
        <dbReference type="SAM" id="MobiDB-lite"/>
    </source>
</evidence>
<gene>
    <name evidence="13" type="ORF">SAMN05216200_103358</name>
</gene>
<keyword evidence="14" id="KW-1185">Reference proteome</keyword>
<dbReference type="AlphaFoldDB" id="A0A1M7SX78"/>
<dbReference type="CDD" id="cd01335">
    <property type="entry name" value="Radical_SAM"/>
    <property type="match status" value="1"/>
</dbReference>
<dbReference type="Proteomes" id="UP000184066">
    <property type="component" value="Unassembled WGS sequence"/>
</dbReference>
<comment type="similarity">
    <text evidence="2">Belongs to the anaerobic coproporphyrinogen-III oxidase family. HemW subfamily.</text>
</comment>
<dbReference type="InterPro" id="IPR034505">
    <property type="entry name" value="Coproporphyrinogen-III_oxidase"/>
</dbReference>
<dbReference type="GO" id="GO:0004109">
    <property type="term" value="F:coproporphyrinogen oxidase activity"/>
    <property type="evidence" value="ECO:0007669"/>
    <property type="project" value="InterPro"/>
</dbReference>
<evidence type="ECO:0000256" key="2">
    <source>
        <dbReference type="ARBA" id="ARBA00006100"/>
    </source>
</evidence>
<accession>A0A1M7SX78</accession>
<feature type="domain" description="Radical SAM core" evidence="12">
    <location>
        <begin position="53"/>
        <end position="289"/>
    </location>
</feature>
<keyword evidence="7 10" id="KW-0408">Iron</keyword>
<dbReference type="PROSITE" id="PS51918">
    <property type="entry name" value="RADICAL_SAM"/>
    <property type="match status" value="1"/>
</dbReference>
<dbReference type="Pfam" id="PF06969">
    <property type="entry name" value="HemN_C"/>
    <property type="match status" value="1"/>
</dbReference>
<evidence type="ECO:0000256" key="4">
    <source>
        <dbReference type="ARBA" id="ARBA00022617"/>
    </source>
</evidence>
<keyword evidence="6 10" id="KW-0479">Metal-binding</keyword>
<dbReference type="InterPro" id="IPR058240">
    <property type="entry name" value="rSAM_sf"/>
</dbReference>
<dbReference type="Pfam" id="PF04055">
    <property type="entry name" value="Radical_SAM"/>
    <property type="match status" value="1"/>
</dbReference>
<dbReference type="SMART" id="SM00729">
    <property type="entry name" value="Elp3"/>
    <property type="match status" value="1"/>
</dbReference>
<dbReference type="Gene3D" id="3.20.20.70">
    <property type="entry name" value="Aldolase class I"/>
    <property type="match status" value="1"/>
</dbReference>
<proteinExistence type="inferred from homology"/>
<dbReference type="InterPro" id="IPR010723">
    <property type="entry name" value="HemN_C"/>
</dbReference>
<dbReference type="InterPro" id="IPR007197">
    <property type="entry name" value="rSAM"/>
</dbReference>
<keyword evidence="4 10" id="KW-0349">Heme</keyword>
<evidence type="ECO:0000256" key="7">
    <source>
        <dbReference type="ARBA" id="ARBA00023004"/>
    </source>
</evidence>
<dbReference type="GO" id="GO:0046872">
    <property type="term" value="F:metal ion binding"/>
    <property type="evidence" value="ECO:0007669"/>
    <property type="project" value="UniProtKB-UniRule"/>
</dbReference>
<dbReference type="InterPro" id="IPR004559">
    <property type="entry name" value="HemW-like"/>
</dbReference>
<comment type="cofactor">
    <cofactor evidence="1">
        <name>[4Fe-4S] cluster</name>
        <dbReference type="ChEBI" id="CHEBI:49883"/>
    </cofactor>
</comment>
<protein>
    <recommendedName>
        <fullName evidence="3 10">Heme chaperone HemW</fullName>
    </recommendedName>
</protein>
<dbReference type="SFLD" id="SFLDF00288">
    <property type="entry name" value="HemN-like__clustered_with_nucl"/>
    <property type="match status" value="1"/>
</dbReference>
<dbReference type="SUPFAM" id="SSF102114">
    <property type="entry name" value="Radical SAM enzymes"/>
    <property type="match status" value="1"/>
</dbReference>
<keyword evidence="10" id="KW-0004">4Fe-4S</keyword>
<dbReference type="SFLD" id="SFLDS00029">
    <property type="entry name" value="Radical_SAM"/>
    <property type="match status" value="1"/>
</dbReference>
<dbReference type="SFLD" id="SFLDG01065">
    <property type="entry name" value="anaerobic_coproporphyrinogen-I"/>
    <property type="match status" value="1"/>
</dbReference>
<evidence type="ECO:0000313" key="13">
    <source>
        <dbReference type="EMBL" id="SHN63060.1"/>
    </source>
</evidence>
<evidence type="ECO:0000259" key="12">
    <source>
        <dbReference type="PROSITE" id="PS51918"/>
    </source>
</evidence>
<comment type="function">
    <text evidence="10">Probably acts as a heme chaperone, transferring heme to an unknown acceptor. Binds one molecule of heme per monomer, possibly covalently. Binds 1 [4Fe-4S] cluster. The cluster is coordinated with 3 cysteines and an exchangeable S-adenosyl-L-methionine.</text>
</comment>
<keyword evidence="9 10" id="KW-0143">Chaperone</keyword>
<dbReference type="PANTHER" id="PTHR13932">
    <property type="entry name" value="COPROPORPHYRINIGEN III OXIDASE"/>
    <property type="match status" value="1"/>
</dbReference>
<evidence type="ECO:0000256" key="6">
    <source>
        <dbReference type="ARBA" id="ARBA00022723"/>
    </source>
</evidence>
<reference evidence="13 14" key="1">
    <citation type="submission" date="2016-12" db="EMBL/GenBank/DDBJ databases">
        <authorList>
            <person name="Song W.-J."/>
            <person name="Kurnit D.M."/>
        </authorList>
    </citation>
    <scope>NUCLEOTIDE SEQUENCE [LARGE SCALE GENOMIC DNA]</scope>
    <source>
        <strain evidence="13 14">CGMCC 1.10808</strain>
    </source>
</reference>
<evidence type="ECO:0000256" key="1">
    <source>
        <dbReference type="ARBA" id="ARBA00001966"/>
    </source>
</evidence>
<dbReference type="PANTHER" id="PTHR13932:SF5">
    <property type="entry name" value="RADICAL S-ADENOSYL METHIONINE DOMAIN-CONTAINING PROTEIN 1, MITOCHONDRIAL"/>
    <property type="match status" value="1"/>
</dbReference>
<dbReference type="GO" id="GO:0051539">
    <property type="term" value="F:4 iron, 4 sulfur cluster binding"/>
    <property type="evidence" value="ECO:0007669"/>
    <property type="project" value="UniProtKB-UniRule"/>
</dbReference>
<dbReference type="GO" id="GO:0006779">
    <property type="term" value="P:porphyrin-containing compound biosynthetic process"/>
    <property type="evidence" value="ECO:0007669"/>
    <property type="project" value="InterPro"/>
</dbReference>
<keyword evidence="5 10" id="KW-0949">S-adenosyl-L-methionine</keyword>
<organism evidence="13 14">
    <name type="scientific">Oceanicella actignis</name>
    <dbReference type="NCBI Taxonomy" id="1189325"/>
    <lineage>
        <taxon>Bacteria</taxon>
        <taxon>Pseudomonadati</taxon>
        <taxon>Pseudomonadota</taxon>
        <taxon>Alphaproteobacteria</taxon>
        <taxon>Rhodobacterales</taxon>
        <taxon>Paracoccaceae</taxon>
        <taxon>Oceanicella</taxon>
    </lineage>
</organism>
<name>A0A1M7SX78_9RHOB</name>
<evidence type="ECO:0000256" key="3">
    <source>
        <dbReference type="ARBA" id="ARBA00017228"/>
    </source>
</evidence>
<evidence type="ECO:0000256" key="10">
    <source>
        <dbReference type="RuleBase" id="RU364116"/>
    </source>
</evidence>
<dbReference type="GO" id="GO:0005737">
    <property type="term" value="C:cytoplasm"/>
    <property type="evidence" value="ECO:0007669"/>
    <property type="project" value="UniProtKB-SubCell"/>
</dbReference>
<keyword evidence="10" id="KW-0963">Cytoplasm</keyword>
<dbReference type="SFLD" id="SFLDF00562">
    <property type="entry name" value="HemN-like__clustered_with_heat"/>
    <property type="match status" value="1"/>
</dbReference>
<dbReference type="InterPro" id="IPR013785">
    <property type="entry name" value="Aldolase_TIM"/>
</dbReference>
<dbReference type="STRING" id="1189325.SAMN04488119_101356"/>
<evidence type="ECO:0000313" key="14">
    <source>
        <dbReference type="Proteomes" id="UP000184066"/>
    </source>
</evidence>
<dbReference type="NCBIfam" id="TIGR00539">
    <property type="entry name" value="hemN_rel"/>
    <property type="match status" value="1"/>
</dbReference>
<dbReference type="EMBL" id="FRDL01000003">
    <property type="protein sequence ID" value="SHN63060.1"/>
    <property type="molecule type" value="Genomic_DNA"/>
</dbReference>
<evidence type="ECO:0000256" key="9">
    <source>
        <dbReference type="ARBA" id="ARBA00023186"/>
    </source>
</evidence>
<comment type="subcellular location">
    <subcellularLocation>
        <location evidence="10">Cytoplasm</location>
    </subcellularLocation>
</comment>
<feature type="region of interest" description="Disordered" evidence="11">
    <location>
        <begin position="1"/>
        <end position="52"/>
    </location>
</feature>
<dbReference type="RefSeq" id="WP_083581225.1">
    <property type="nucleotide sequence ID" value="NZ_FOHL01000001.1"/>
</dbReference>
<dbReference type="InterPro" id="IPR006638">
    <property type="entry name" value="Elp3/MiaA/NifB-like_rSAM"/>
</dbReference>
<keyword evidence="8 10" id="KW-0411">Iron-sulfur</keyword>